<keyword evidence="1" id="KW-0175">Coiled coil</keyword>
<evidence type="ECO:0000256" key="1">
    <source>
        <dbReference type="SAM" id="Coils"/>
    </source>
</evidence>
<name>A0A517VRI2_9PLAN</name>
<dbReference type="Gene3D" id="1.10.10.10">
    <property type="entry name" value="Winged helix-like DNA-binding domain superfamily/Winged helix DNA-binding domain"/>
    <property type="match status" value="1"/>
</dbReference>
<sequence>MGKKSAKRSTSPRKKATSKRFPSKSKKPATKKTPEPIKVLYGQKAAAEYWGRSDKTIQTWIANGLPATKSGRKYKFVIEECQPWVDIHFNETESSESKRLNEDLKKEKLLQERLKTKDLERNDQIKDGELLPLEEYELFAAECVIEARDQLLTLPKEMRRHLCKKCQRKVEELQKMIEQTLERLSAVEEGPGKA</sequence>
<dbReference type="InterPro" id="IPR009061">
    <property type="entry name" value="DNA-bd_dom_put_sf"/>
</dbReference>
<feature type="region of interest" description="Disordered" evidence="2">
    <location>
        <begin position="1"/>
        <end position="36"/>
    </location>
</feature>
<dbReference type="SUPFAM" id="SSF46955">
    <property type="entry name" value="Putative DNA-binding domain"/>
    <property type="match status" value="1"/>
</dbReference>
<proteinExistence type="predicted"/>
<dbReference type="AlphaFoldDB" id="A0A517VRI2"/>
<dbReference type="EMBL" id="CP037920">
    <property type="protein sequence ID" value="QDT95540.1"/>
    <property type="molecule type" value="Genomic_DNA"/>
</dbReference>
<evidence type="ECO:0008006" key="5">
    <source>
        <dbReference type="Google" id="ProtNLM"/>
    </source>
</evidence>
<evidence type="ECO:0000256" key="2">
    <source>
        <dbReference type="SAM" id="MobiDB-lite"/>
    </source>
</evidence>
<dbReference type="RefSeq" id="WP_197998759.1">
    <property type="nucleotide sequence ID" value="NZ_CP037920.1"/>
</dbReference>
<reference evidence="3 4" key="1">
    <citation type="submission" date="2019-03" db="EMBL/GenBank/DDBJ databases">
        <title>Deep-cultivation of Planctomycetes and their phenomic and genomic characterization uncovers novel biology.</title>
        <authorList>
            <person name="Wiegand S."/>
            <person name="Jogler M."/>
            <person name="Boedeker C."/>
            <person name="Pinto D."/>
            <person name="Vollmers J."/>
            <person name="Rivas-Marin E."/>
            <person name="Kohn T."/>
            <person name="Peeters S.H."/>
            <person name="Heuer A."/>
            <person name="Rast P."/>
            <person name="Oberbeckmann S."/>
            <person name="Bunk B."/>
            <person name="Jeske O."/>
            <person name="Meyerdierks A."/>
            <person name="Storesund J.E."/>
            <person name="Kallscheuer N."/>
            <person name="Luecker S."/>
            <person name="Lage O.M."/>
            <person name="Pohl T."/>
            <person name="Merkel B.J."/>
            <person name="Hornburger P."/>
            <person name="Mueller R.-W."/>
            <person name="Bruemmer F."/>
            <person name="Labrenz M."/>
            <person name="Spormann A.M."/>
            <person name="Op den Camp H."/>
            <person name="Overmann J."/>
            <person name="Amann R."/>
            <person name="Jetten M.S.M."/>
            <person name="Mascher T."/>
            <person name="Medema M.H."/>
            <person name="Devos D.P."/>
            <person name="Kaster A.-K."/>
            <person name="Ovreas L."/>
            <person name="Rohde M."/>
            <person name="Galperin M.Y."/>
            <person name="Jogler C."/>
        </authorList>
    </citation>
    <scope>NUCLEOTIDE SEQUENCE [LARGE SCALE GENOMIC DNA]</scope>
    <source>
        <strain evidence="3 4">V144</strain>
    </source>
</reference>
<feature type="coiled-coil region" evidence="1">
    <location>
        <begin position="163"/>
        <end position="190"/>
    </location>
</feature>
<evidence type="ECO:0000313" key="4">
    <source>
        <dbReference type="Proteomes" id="UP000318704"/>
    </source>
</evidence>
<dbReference type="Proteomes" id="UP000318704">
    <property type="component" value="Chromosome"/>
</dbReference>
<accession>A0A517VRI2</accession>
<organism evidence="3 4">
    <name type="scientific">Gimesia aquarii</name>
    <dbReference type="NCBI Taxonomy" id="2527964"/>
    <lineage>
        <taxon>Bacteria</taxon>
        <taxon>Pseudomonadati</taxon>
        <taxon>Planctomycetota</taxon>
        <taxon>Planctomycetia</taxon>
        <taxon>Planctomycetales</taxon>
        <taxon>Planctomycetaceae</taxon>
        <taxon>Gimesia</taxon>
    </lineage>
</organism>
<gene>
    <name evidence="3" type="ORF">V144x_09850</name>
</gene>
<dbReference type="KEGG" id="gaw:V144x_09850"/>
<evidence type="ECO:0000313" key="3">
    <source>
        <dbReference type="EMBL" id="QDT95540.1"/>
    </source>
</evidence>
<protein>
    <recommendedName>
        <fullName evidence="5">Phage DNA packaging protein Nu1</fullName>
    </recommendedName>
</protein>
<dbReference type="InterPro" id="IPR036388">
    <property type="entry name" value="WH-like_DNA-bd_sf"/>
</dbReference>
<feature type="compositionally biased region" description="Basic residues" evidence="2">
    <location>
        <begin position="1"/>
        <end position="30"/>
    </location>
</feature>